<dbReference type="GeneID" id="17293350"/>
<dbReference type="PaxDb" id="55529-EKX36564"/>
<dbReference type="EnsemblProtists" id="EKX36564">
    <property type="protein sequence ID" value="EKX36564"/>
    <property type="gene ID" value="GUITHDRAFT_165694"/>
</dbReference>
<feature type="chain" id="PRO_5008770146" evidence="2">
    <location>
        <begin position="26"/>
        <end position="345"/>
    </location>
</feature>
<dbReference type="PANTHER" id="PTHR47858">
    <property type="entry name" value="HALOACID DEHALOGENASE-LIKE HYDROLASE (HAD) SUPERFAMILY PROTEIN"/>
    <property type="match status" value="1"/>
</dbReference>
<evidence type="ECO:0000313" key="5">
    <source>
        <dbReference type="Proteomes" id="UP000011087"/>
    </source>
</evidence>
<dbReference type="SUPFAM" id="SSF56784">
    <property type="entry name" value="HAD-like"/>
    <property type="match status" value="1"/>
</dbReference>
<keyword evidence="2" id="KW-0732">Signal</keyword>
<keyword evidence="5" id="KW-1185">Reference proteome</keyword>
<sequence length="345" mass="38619">MRLSSCNLAFLSLGVVLLFDVLCEGYVNVAHHAALSGVGRAQIKKSVASKRPRSSSVRNVFLPPGGIPPVDDDFEESPKKQRSPASPGLIRPGACPVSLPPCRSEAGRRQSEWDDRNSPIRDYHPVTGSNLASPDELNELLRPTGLDRHRLKLHPDEAFGAIFRFEGVLSDTLPIHKSAWTKVAEEMNLRIPEENDVKMAMTMPAEKAIQRVMYWTQDWGDTKRIAFRKAELFFECWQQYDHACLEETKEWLEKLYKASIPICVCSEMDVNSLNVSLTKMGISQYSIAMVTAEDDCDTRAQMYLSAALKLNRPPQFCVIFDDDPESISSAHDISAQFLADTRDGS</sequence>
<dbReference type="RefSeq" id="XP_005823544.1">
    <property type="nucleotide sequence ID" value="XM_005823487.1"/>
</dbReference>
<dbReference type="AlphaFoldDB" id="L1IKW8"/>
<dbReference type="KEGG" id="gtt:GUITHDRAFT_165694"/>
<reference evidence="3 5" key="1">
    <citation type="journal article" date="2012" name="Nature">
        <title>Algal genomes reveal evolutionary mosaicism and the fate of nucleomorphs.</title>
        <authorList>
            <consortium name="DOE Joint Genome Institute"/>
            <person name="Curtis B.A."/>
            <person name="Tanifuji G."/>
            <person name="Burki F."/>
            <person name="Gruber A."/>
            <person name="Irimia M."/>
            <person name="Maruyama S."/>
            <person name="Arias M.C."/>
            <person name="Ball S.G."/>
            <person name="Gile G.H."/>
            <person name="Hirakawa Y."/>
            <person name="Hopkins J.F."/>
            <person name="Kuo A."/>
            <person name="Rensing S.A."/>
            <person name="Schmutz J."/>
            <person name="Symeonidi A."/>
            <person name="Elias M."/>
            <person name="Eveleigh R.J."/>
            <person name="Herman E.K."/>
            <person name="Klute M.J."/>
            <person name="Nakayama T."/>
            <person name="Obornik M."/>
            <person name="Reyes-Prieto A."/>
            <person name="Armbrust E.V."/>
            <person name="Aves S.J."/>
            <person name="Beiko R.G."/>
            <person name="Coutinho P."/>
            <person name="Dacks J.B."/>
            <person name="Durnford D.G."/>
            <person name="Fast N.M."/>
            <person name="Green B.R."/>
            <person name="Grisdale C.J."/>
            <person name="Hempel F."/>
            <person name="Henrissat B."/>
            <person name="Hoppner M.P."/>
            <person name="Ishida K."/>
            <person name="Kim E."/>
            <person name="Koreny L."/>
            <person name="Kroth P.G."/>
            <person name="Liu Y."/>
            <person name="Malik S.B."/>
            <person name="Maier U.G."/>
            <person name="McRose D."/>
            <person name="Mock T."/>
            <person name="Neilson J.A."/>
            <person name="Onodera N.T."/>
            <person name="Poole A.M."/>
            <person name="Pritham E.J."/>
            <person name="Richards T.A."/>
            <person name="Rocap G."/>
            <person name="Roy S.W."/>
            <person name="Sarai C."/>
            <person name="Schaack S."/>
            <person name="Shirato S."/>
            <person name="Slamovits C.H."/>
            <person name="Spencer D.F."/>
            <person name="Suzuki S."/>
            <person name="Worden A.Z."/>
            <person name="Zauner S."/>
            <person name="Barry K."/>
            <person name="Bell C."/>
            <person name="Bharti A.K."/>
            <person name="Crow J.A."/>
            <person name="Grimwood J."/>
            <person name="Kramer R."/>
            <person name="Lindquist E."/>
            <person name="Lucas S."/>
            <person name="Salamov A."/>
            <person name="McFadden G.I."/>
            <person name="Lane C.E."/>
            <person name="Keeling P.J."/>
            <person name="Gray M.W."/>
            <person name="Grigoriev I.V."/>
            <person name="Archibald J.M."/>
        </authorList>
    </citation>
    <scope>NUCLEOTIDE SEQUENCE</scope>
    <source>
        <strain evidence="3 5">CCMP2712</strain>
    </source>
</reference>
<gene>
    <name evidence="3" type="ORF">GUITHDRAFT_165694</name>
</gene>
<dbReference type="InterPro" id="IPR036412">
    <property type="entry name" value="HAD-like_sf"/>
</dbReference>
<dbReference type="eggNOG" id="KOG2914">
    <property type="taxonomic scope" value="Eukaryota"/>
</dbReference>
<feature type="signal peptide" evidence="2">
    <location>
        <begin position="1"/>
        <end position="25"/>
    </location>
</feature>
<dbReference type="HOGENOM" id="CLU_805218_0_0_1"/>
<dbReference type="InterPro" id="IPR023198">
    <property type="entry name" value="PGP-like_dom2"/>
</dbReference>
<organism evidence="3">
    <name type="scientific">Guillardia theta (strain CCMP2712)</name>
    <name type="common">Cryptophyte</name>
    <dbReference type="NCBI Taxonomy" id="905079"/>
    <lineage>
        <taxon>Eukaryota</taxon>
        <taxon>Cryptophyceae</taxon>
        <taxon>Pyrenomonadales</taxon>
        <taxon>Geminigeraceae</taxon>
        <taxon>Guillardia</taxon>
    </lineage>
</organism>
<feature type="region of interest" description="Disordered" evidence="1">
    <location>
        <begin position="100"/>
        <end position="119"/>
    </location>
</feature>
<dbReference type="InterPro" id="IPR041492">
    <property type="entry name" value="HAD_2"/>
</dbReference>
<dbReference type="InterPro" id="IPR023214">
    <property type="entry name" value="HAD_sf"/>
</dbReference>
<feature type="compositionally biased region" description="Basic and acidic residues" evidence="1">
    <location>
        <begin position="105"/>
        <end position="119"/>
    </location>
</feature>
<evidence type="ECO:0000313" key="4">
    <source>
        <dbReference type="EnsemblProtists" id="EKX36564"/>
    </source>
</evidence>
<dbReference type="Pfam" id="PF13419">
    <property type="entry name" value="HAD_2"/>
    <property type="match status" value="1"/>
</dbReference>
<dbReference type="EMBL" id="JH993071">
    <property type="protein sequence ID" value="EKX36564.1"/>
    <property type="molecule type" value="Genomic_DNA"/>
</dbReference>
<protein>
    <submittedName>
        <fullName evidence="3 4">Uncharacterized protein</fullName>
    </submittedName>
</protein>
<evidence type="ECO:0000256" key="1">
    <source>
        <dbReference type="SAM" id="MobiDB-lite"/>
    </source>
</evidence>
<evidence type="ECO:0000256" key="2">
    <source>
        <dbReference type="SAM" id="SignalP"/>
    </source>
</evidence>
<dbReference type="PANTHER" id="PTHR47858:SF2">
    <property type="entry name" value="HALOACID DEHALOGENASE-LIKE HYDROLASE (HAD) SUPERFAMILY PROTEIN"/>
    <property type="match status" value="1"/>
</dbReference>
<evidence type="ECO:0000313" key="3">
    <source>
        <dbReference type="EMBL" id="EKX36564.1"/>
    </source>
</evidence>
<proteinExistence type="predicted"/>
<reference evidence="5" key="2">
    <citation type="submission" date="2012-11" db="EMBL/GenBank/DDBJ databases">
        <authorList>
            <person name="Kuo A."/>
            <person name="Curtis B.A."/>
            <person name="Tanifuji G."/>
            <person name="Burki F."/>
            <person name="Gruber A."/>
            <person name="Irimia M."/>
            <person name="Maruyama S."/>
            <person name="Arias M.C."/>
            <person name="Ball S.G."/>
            <person name="Gile G.H."/>
            <person name="Hirakawa Y."/>
            <person name="Hopkins J.F."/>
            <person name="Rensing S.A."/>
            <person name="Schmutz J."/>
            <person name="Symeonidi A."/>
            <person name="Elias M."/>
            <person name="Eveleigh R.J."/>
            <person name="Herman E.K."/>
            <person name="Klute M.J."/>
            <person name="Nakayama T."/>
            <person name="Obornik M."/>
            <person name="Reyes-Prieto A."/>
            <person name="Armbrust E.V."/>
            <person name="Aves S.J."/>
            <person name="Beiko R.G."/>
            <person name="Coutinho P."/>
            <person name="Dacks J.B."/>
            <person name="Durnford D.G."/>
            <person name="Fast N.M."/>
            <person name="Green B.R."/>
            <person name="Grisdale C."/>
            <person name="Hempe F."/>
            <person name="Henrissat B."/>
            <person name="Hoppner M.P."/>
            <person name="Ishida K.-I."/>
            <person name="Kim E."/>
            <person name="Koreny L."/>
            <person name="Kroth P.G."/>
            <person name="Liu Y."/>
            <person name="Malik S.-B."/>
            <person name="Maier U.G."/>
            <person name="McRose D."/>
            <person name="Mock T."/>
            <person name="Neilson J.A."/>
            <person name="Onodera N.T."/>
            <person name="Poole A.M."/>
            <person name="Pritham E.J."/>
            <person name="Richards T.A."/>
            <person name="Rocap G."/>
            <person name="Roy S.W."/>
            <person name="Sarai C."/>
            <person name="Schaack S."/>
            <person name="Shirato S."/>
            <person name="Slamovits C.H."/>
            <person name="Spencer D.F."/>
            <person name="Suzuki S."/>
            <person name="Worden A.Z."/>
            <person name="Zauner S."/>
            <person name="Barry K."/>
            <person name="Bell C."/>
            <person name="Bharti A.K."/>
            <person name="Crow J.A."/>
            <person name="Grimwood J."/>
            <person name="Kramer R."/>
            <person name="Lindquist E."/>
            <person name="Lucas S."/>
            <person name="Salamov A."/>
            <person name="McFadden G.I."/>
            <person name="Lane C.E."/>
            <person name="Keeling P.J."/>
            <person name="Gray M.W."/>
            <person name="Grigoriev I.V."/>
            <person name="Archibald J.M."/>
        </authorList>
    </citation>
    <scope>NUCLEOTIDE SEQUENCE</scope>
    <source>
        <strain evidence="5">CCMP2712</strain>
    </source>
</reference>
<feature type="region of interest" description="Disordered" evidence="1">
    <location>
        <begin position="47"/>
        <end position="90"/>
    </location>
</feature>
<accession>L1IKW8</accession>
<reference evidence="4" key="3">
    <citation type="submission" date="2015-06" db="UniProtKB">
        <authorList>
            <consortium name="EnsemblProtists"/>
        </authorList>
    </citation>
    <scope>IDENTIFICATION</scope>
</reference>
<name>L1IKW8_GUITC</name>
<dbReference type="OrthoDB" id="40579at2759"/>
<dbReference type="Proteomes" id="UP000011087">
    <property type="component" value="Unassembled WGS sequence"/>
</dbReference>
<dbReference type="Gene3D" id="3.40.50.1000">
    <property type="entry name" value="HAD superfamily/HAD-like"/>
    <property type="match status" value="1"/>
</dbReference>
<dbReference type="Gene3D" id="1.10.150.240">
    <property type="entry name" value="Putative phosphatase, domain 2"/>
    <property type="match status" value="1"/>
</dbReference>